<protein>
    <recommendedName>
        <fullName evidence="1">Ubiquitin-like domain-containing protein</fullName>
    </recommendedName>
</protein>
<dbReference type="Proteomes" id="UP000823749">
    <property type="component" value="Chromosome 6"/>
</dbReference>
<dbReference type="EMBL" id="JACTNZ010000006">
    <property type="protein sequence ID" value="KAG5545514.1"/>
    <property type="molecule type" value="Genomic_DNA"/>
</dbReference>
<sequence>MEMKVVVEMLTGTLFFVQVSDNATVADLKREIGAQENLPHDRLILILGGDLTRLMNENDISLVDYGIRDWSHVYLILAPPTSDGSSNNVLPPSLFEENNWSETIIV</sequence>
<comment type="caution">
    <text evidence="2">The sequence shown here is derived from an EMBL/GenBank/DDBJ whole genome shotgun (WGS) entry which is preliminary data.</text>
</comment>
<dbReference type="PANTHER" id="PTHR10621">
    <property type="entry name" value="UV EXCISION REPAIR PROTEIN RAD23"/>
    <property type="match status" value="1"/>
</dbReference>
<dbReference type="Gene3D" id="3.10.20.90">
    <property type="entry name" value="Phosphatidylinositol 3-kinase Catalytic Subunit, Chain A, domain 1"/>
    <property type="match status" value="1"/>
</dbReference>
<dbReference type="InterPro" id="IPR000626">
    <property type="entry name" value="Ubiquitin-like_dom"/>
</dbReference>
<dbReference type="AlphaFoldDB" id="A0AAV6JZA6"/>
<dbReference type="Pfam" id="PF00240">
    <property type="entry name" value="ubiquitin"/>
    <property type="match status" value="1"/>
</dbReference>
<dbReference type="GO" id="GO:0005654">
    <property type="term" value="C:nucleoplasm"/>
    <property type="evidence" value="ECO:0007669"/>
    <property type="project" value="TreeGrafter"/>
</dbReference>
<evidence type="ECO:0000313" key="2">
    <source>
        <dbReference type="EMBL" id="KAG5545514.1"/>
    </source>
</evidence>
<keyword evidence="3" id="KW-1185">Reference proteome</keyword>
<reference evidence="2 3" key="1">
    <citation type="submission" date="2020-08" db="EMBL/GenBank/DDBJ databases">
        <title>Plant Genome Project.</title>
        <authorList>
            <person name="Zhang R.-G."/>
        </authorList>
    </citation>
    <scope>NUCLEOTIDE SEQUENCE [LARGE SCALE GENOMIC DNA]</scope>
    <source>
        <strain evidence="2">WSP0</strain>
        <tissue evidence="2">Leaf</tissue>
    </source>
</reference>
<gene>
    <name evidence="2" type="ORF">RHGRI_017868</name>
</gene>
<accession>A0AAV6JZA6</accession>
<dbReference type="PANTHER" id="PTHR10621:SF61">
    <property type="entry name" value="UBIQUITIN FAMILY PROTEIN"/>
    <property type="match status" value="1"/>
</dbReference>
<feature type="domain" description="Ubiquitin-like" evidence="1">
    <location>
        <begin position="3"/>
        <end position="82"/>
    </location>
</feature>
<dbReference type="GO" id="GO:0043130">
    <property type="term" value="F:ubiquitin binding"/>
    <property type="evidence" value="ECO:0007669"/>
    <property type="project" value="TreeGrafter"/>
</dbReference>
<name>A0AAV6JZA6_9ERIC</name>
<dbReference type="GO" id="GO:0043161">
    <property type="term" value="P:proteasome-mediated ubiquitin-dependent protein catabolic process"/>
    <property type="evidence" value="ECO:0007669"/>
    <property type="project" value="TreeGrafter"/>
</dbReference>
<dbReference type="CDD" id="cd17039">
    <property type="entry name" value="Ubl_ubiquitin_like"/>
    <property type="match status" value="1"/>
</dbReference>
<proteinExistence type="predicted"/>
<dbReference type="SMART" id="SM00213">
    <property type="entry name" value="UBQ"/>
    <property type="match status" value="1"/>
</dbReference>
<evidence type="ECO:0000259" key="1">
    <source>
        <dbReference type="PROSITE" id="PS50053"/>
    </source>
</evidence>
<dbReference type="GO" id="GO:0031593">
    <property type="term" value="F:polyubiquitin modification-dependent protein binding"/>
    <property type="evidence" value="ECO:0007669"/>
    <property type="project" value="TreeGrafter"/>
</dbReference>
<dbReference type="GO" id="GO:0005829">
    <property type="term" value="C:cytosol"/>
    <property type="evidence" value="ECO:0007669"/>
    <property type="project" value="TreeGrafter"/>
</dbReference>
<dbReference type="GO" id="GO:0070628">
    <property type="term" value="F:proteasome binding"/>
    <property type="evidence" value="ECO:0007669"/>
    <property type="project" value="TreeGrafter"/>
</dbReference>
<dbReference type="InterPro" id="IPR029071">
    <property type="entry name" value="Ubiquitin-like_domsf"/>
</dbReference>
<evidence type="ECO:0000313" key="3">
    <source>
        <dbReference type="Proteomes" id="UP000823749"/>
    </source>
</evidence>
<dbReference type="SUPFAM" id="SSF54236">
    <property type="entry name" value="Ubiquitin-like"/>
    <property type="match status" value="1"/>
</dbReference>
<organism evidence="2 3">
    <name type="scientific">Rhododendron griersonianum</name>
    <dbReference type="NCBI Taxonomy" id="479676"/>
    <lineage>
        <taxon>Eukaryota</taxon>
        <taxon>Viridiplantae</taxon>
        <taxon>Streptophyta</taxon>
        <taxon>Embryophyta</taxon>
        <taxon>Tracheophyta</taxon>
        <taxon>Spermatophyta</taxon>
        <taxon>Magnoliopsida</taxon>
        <taxon>eudicotyledons</taxon>
        <taxon>Gunneridae</taxon>
        <taxon>Pentapetalae</taxon>
        <taxon>asterids</taxon>
        <taxon>Ericales</taxon>
        <taxon>Ericaceae</taxon>
        <taxon>Ericoideae</taxon>
        <taxon>Rhodoreae</taxon>
        <taxon>Rhododendron</taxon>
    </lineage>
</organism>
<dbReference type="PROSITE" id="PS50053">
    <property type="entry name" value="UBIQUITIN_2"/>
    <property type="match status" value="1"/>
</dbReference>